<evidence type="ECO:0008006" key="3">
    <source>
        <dbReference type="Google" id="ProtNLM"/>
    </source>
</evidence>
<gene>
    <name evidence="1" type="ORF">SLS60_003646</name>
</gene>
<dbReference type="Proteomes" id="UP001521785">
    <property type="component" value="Unassembled WGS sequence"/>
</dbReference>
<accession>A0ABR3RP80</accession>
<organism evidence="1 2">
    <name type="scientific">Paraconiothyrium brasiliense</name>
    <dbReference type="NCBI Taxonomy" id="300254"/>
    <lineage>
        <taxon>Eukaryota</taxon>
        <taxon>Fungi</taxon>
        <taxon>Dikarya</taxon>
        <taxon>Ascomycota</taxon>
        <taxon>Pezizomycotina</taxon>
        <taxon>Dothideomycetes</taxon>
        <taxon>Pleosporomycetidae</taxon>
        <taxon>Pleosporales</taxon>
        <taxon>Massarineae</taxon>
        <taxon>Didymosphaeriaceae</taxon>
        <taxon>Paraconiothyrium</taxon>
    </lineage>
</organism>
<dbReference type="Gene3D" id="1.10.489.10">
    <property type="entry name" value="Chloroperoxidase-like"/>
    <property type="match status" value="1"/>
</dbReference>
<sequence length="195" mass="21120">MEMSNHSETNPGGTLTRDVLKSFYSVTGEPGSFAWKPGHERIPDNWYKRPDSFGLEDIGFDAQVNNLMYPGQISLGGNTGKVNTFTGVDLGNLVSLSFSVADLKEFANLNNDFQTGGVFNAANLLQGNNFACFMLQATQQAVPGQLSGLLGNIGALVQWLADQLGPITKQLGCPQLDVFKKELFAPFPGAENYLH</sequence>
<keyword evidence="2" id="KW-1185">Reference proteome</keyword>
<dbReference type="EMBL" id="JAKJXO020000004">
    <property type="protein sequence ID" value="KAL1606244.1"/>
    <property type="molecule type" value="Genomic_DNA"/>
</dbReference>
<reference evidence="1 2" key="1">
    <citation type="submission" date="2024-02" db="EMBL/GenBank/DDBJ databases">
        <title>De novo assembly and annotation of 12 fungi associated with fruit tree decline syndrome in Ontario, Canada.</title>
        <authorList>
            <person name="Sulman M."/>
            <person name="Ellouze W."/>
            <person name="Ilyukhin E."/>
        </authorList>
    </citation>
    <scope>NUCLEOTIDE SEQUENCE [LARGE SCALE GENOMIC DNA]</scope>
    <source>
        <strain evidence="1 2">M42-189</strain>
    </source>
</reference>
<proteinExistence type="predicted"/>
<comment type="caution">
    <text evidence="1">The sequence shown here is derived from an EMBL/GenBank/DDBJ whole genome shotgun (WGS) entry which is preliminary data.</text>
</comment>
<name>A0ABR3RP80_9PLEO</name>
<evidence type="ECO:0000313" key="2">
    <source>
        <dbReference type="Proteomes" id="UP001521785"/>
    </source>
</evidence>
<protein>
    <recommendedName>
        <fullName evidence="3">Heme haloperoxidase family profile domain-containing protein</fullName>
    </recommendedName>
</protein>
<dbReference type="InterPro" id="IPR036851">
    <property type="entry name" value="Chloroperoxidase-like_sf"/>
</dbReference>
<evidence type="ECO:0000313" key="1">
    <source>
        <dbReference type="EMBL" id="KAL1606244.1"/>
    </source>
</evidence>